<dbReference type="AlphaFoldDB" id="A0AA90NHV7"/>
<evidence type="ECO:0000313" key="3">
    <source>
        <dbReference type="Proteomes" id="UP001178281"/>
    </source>
</evidence>
<dbReference type="Gene3D" id="3.10.129.10">
    <property type="entry name" value="Hotdog Thioesterase"/>
    <property type="match status" value="1"/>
</dbReference>
<dbReference type="RefSeq" id="WP_305111470.1">
    <property type="nucleotide sequence ID" value="NZ_JAUTIX010000004.1"/>
</dbReference>
<gene>
    <name evidence="2" type="ORF">Q7X28_12005</name>
</gene>
<comment type="caution">
    <text evidence="2">The sequence shown here is derived from an EMBL/GenBank/DDBJ whole genome shotgun (WGS) entry which is preliminary data.</text>
</comment>
<accession>A0AA90NHV7</accession>
<name>A0AA90NHV7_9ACTN</name>
<proteinExistence type="predicted"/>
<feature type="domain" description="FAS1-like dehydratase" evidence="1">
    <location>
        <begin position="30"/>
        <end position="102"/>
    </location>
</feature>
<dbReference type="EMBL" id="JAUTIX010000004">
    <property type="protein sequence ID" value="MDP0398651.1"/>
    <property type="molecule type" value="Genomic_DNA"/>
</dbReference>
<evidence type="ECO:0000259" key="1">
    <source>
        <dbReference type="Pfam" id="PF13452"/>
    </source>
</evidence>
<keyword evidence="3" id="KW-1185">Reference proteome</keyword>
<dbReference type="InterPro" id="IPR029069">
    <property type="entry name" value="HotDog_dom_sf"/>
</dbReference>
<dbReference type="InterPro" id="IPR039569">
    <property type="entry name" value="FAS1-like_DH_region"/>
</dbReference>
<evidence type="ECO:0000313" key="2">
    <source>
        <dbReference type="EMBL" id="MDP0398651.1"/>
    </source>
</evidence>
<protein>
    <submittedName>
        <fullName evidence="2">MaoC family dehydratase N-terminal domain-containing protein</fullName>
    </submittedName>
</protein>
<dbReference type="Pfam" id="PF13452">
    <property type="entry name" value="FAS1_DH_region"/>
    <property type="match status" value="1"/>
</dbReference>
<dbReference type="SUPFAM" id="SSF54637">
    <property type="entry name" value="Thioesterase/thiol ester dehydrase-isomerase"/>
    <property type="match status" value="1"/>
</dbReference>
<dbReference type="Proteomes" id="UP001178281">
    <property type="component" value="Unassembled WGS sequence"/>
</dbReference>
<reference evidence="2" key="1">
    <citation type="submission" date="2023-08" db="EMBL/GenBank/DDBJ databases">
        <title>The draft genome of Tsukamurella strandjordii strain 050030.</title>
        <authorList>
            <person name="Zhao F."/>
            <person name="Feng Y."/>
            <person name="Zong Z."/>
        </authorList>
    </citation>
    <scope>NUCLEOTIDE SEQUENCE</scope>
    <source>
        <strain evidence="2">050030</strain>
    </source>
</reference>
<sequence length="152" mass="15918">MTTEGVRSFGRATGCWHTPSPSLGIPPDDTPVPSTLLAAPTLHAVAAVVSRAISSPNMSRILHAGQSYTYIEHPRIGERIDIGARLVEHTQRGGADFFVVETGAFVDGALRVLGTSRIVYAGEADDVLALSDAVVDEVMLAGTGPSAQRAHS</sequence>
<organism evidence="2 3">
    <name type="scientific">Tsukamurella strandjordii</name>
    <dbReference type="NCBI Taxonomy" id="147577"/>
    <lineage>
        <taxon>Bacteria</taxon>
        <taxon>Bacillati</taxon>
        <taxon>Actinomycetota</taxon>
        <taxon>Actinomycetes</taxon>
        <taxon>Mycobacteriales</taxon>
        <taxon>Tsukamurellaceae</taxon>
        <taxon>Tsukamurella</taxon>
    </lineage>
</organism>